<dbReference type="InterPro" id="IPR036322">
    <property type="entry name" value="WD40_repeat_dom_sf"/>
</dbReference>
<evidence type="ECO:0000313" key="2">
    <source>
        <dbReference type="EMBL" id="KAF7259534.1"/>
    </source>
</evidence>
<dbReference type="PANTHER" id="PTHR19872">
    <property type="entry name" value="UBIQUITIN LIGASE SPECIFICITY FACTOR/HREP PROTEIN"/>
    <property type="match status" value="1"/>
</dbReference>
<dbReference type="SUPFAM" id="SSF50978">
    <property type="entry name" value="WD40 repeat-like"/>
    <property type="match status" value="1"/>
</dbReference>
<comment type="caution">
    <text evidence="2">The sequence shown here is derived from an EMBL/GenBank/DDBJ whole genome shotgun (WGS) entry which is preliminary data.</text>
</comment>
<dbReference type="SMART" id="SM00320">
    <property type="entry name" value="WD40"/>
    <property type="match status" value="3"/>
</dbReference>
<dbReference type="OrthoDB" id="674604at2759"/>
<protein>
    <submittedName>
        <fullName evidence="2">Uncharacterized protein</fullName>
    </submittedName>
</protein>
<evidence type="ECO:0000256" key="1">
    <source>
        <dbReference type="PROSITE-ProRule" id="PRU00221"/>
    </source>
</evidence>
<organism evidence="2 3">
    <name type="scientific">Paragonimus skrjabini miyazakii</name>
    <dbReference type="NCBI Taxonomy" id="59628"/>
    <lineage>
        <taxon>Eukaryota</taxon>
        <taxon>Metazoa</taxon>
        <taxon>Spiralia</taxon>
        <taxon>Lophotrochozoa</taxon>
        <taxon>Platyhelminthes</taxon>
        <taxon>Trematoda</taxon>
        <taxon>Digenea</taxon>
        <taxon>Plagiorchiida</taxon>
        <taxon>Troglotremata</taxon>
        <taxon>Troglotrematidae</taxon>
        <taxon>Paragonimus</taxon>
    </lineage>
</organism>
<accession>A0A8S9YY74</accession>
<dbReference type="AlphaFoldDB" id="A0A8S9YY74"/>
<dbReference type="InterPro" id="IPR051075">
    <property type="entry name" value="SCF_subunit_WD-repeat"/>
</dbReference>
<dbReference type="EMBL" id="JTDE01001155">
    <property type="protein sequence ID" value="KAF7259534.1"/>
    <property type="molecule type" value="Genomic_DNA"/>
</dbReference>
<name>A0A8S9YY74_9TREM</name>
<dbReference type="PANTHER" id="PTHR19872:SF7">
    <property type="entry name" value="F-BOX AND WD REPEAT DOMAIN CONTAINING PROTEIN 10B-RELATED"/>
    <property type="match status" value="1"/>
</dbReference>
<reference evidence="2" key="1">
    <citation type="submission" date="2019-07" db="EMBL/GenBank/DDBJ databases">
        <title>Annotation for the trematode Paragonimus miyazaki's.</title>
        <authorList>
            <person name="Choi Y.-J."/>
        </authorList>
    </citation>
    <scope>NUCLEOTIDE SEQUENCE</scope>
    <source>
        <strain evidence="2">Japan</strain>
    </source>
</reference>
<gene>
    <name evidence="2" type="ORF">EG68_03433</name>
</gene>
<proteinExistence type="predicted"/>
<dbReference type="InterPro" id="IPR001680">
    <property type="entry name" value="WD40_rpt"/>
</dbReference>
<evidence type="ECO:0000313" key="3">
    <source>
        <dbReference type="Proteomes" id="UP000822476"/>
    </source>
</evidence>
<keyword evidence="3" id="KW-1185">Reference proteome</keyword>
<dbReference type="PROSITE" id="PS50082">
    <property type="entry name" value="WD_REPEATS_2"/>
    <property type="match status" value="1"/>
</dbReference>
<dbReference type="Proteomes" id="UP000822476">
    <property type="component" value="Unassembled WGS sequence"/>
</dbReference>
<dbReference type="InterPro" id="IPR015943">
    <property type="entry name" value="WD40/YVTN_repeat-like_dom_sf"/>
</dbReference>
<feature type="repeat" description="WD" evidence="1">
    <location>
        <begin position="43"/>
        <end position="74"/>
    </location>
</feature>
<sequence length="460" mass="51704">MMQHEAHVTAVLLHGSLCASGDRSGKIRLWKLSGSKPTLQKTMDGHSDSISALRMDEAHLVSASHDGFVRIWSLVGDFTSCLGQLPHPSAVLCLELRYLRIISGCADGRVRLWNLLTQHCQRVMLGNYRHDPILGIVALQNRLILNTQHSILEVQFQKPVWNYDFPAEFGAEKPWTQVINLQANVVKSVKSTRTHAEMRYNRARIVQSADPRLMRRALSYDSSAQLFVTQRSLRSSYASSVDFNICVDHHQSIDHGSVSIACTNAETTVKRELLTSISSRLTGKVQGLLITPPIPGSRLAKQVKPGRPKSPYAVTRAIRDIERAKLELSRSASPQHNQHQKSNLLLVCNPFQPALNERNLAISTNVSRRWSYGLQSAYGEIPNNGTTSSSNVDAIKMLLVQKLREKRQHTTPSDIYQETEGHLYIEVPVEWKAVQVNRLTPTTEKKKLLTQSSRRFSDKI</sequence>
<dbReference type="Pfam" id="PF00400">
    <property type="entry name" value="WD40"/>
    <property type="match status" value="3"/>
</dbReference>
<dbReference type="Gene3D" id="2.130.10.10">
    <property type="entry name" value="YVTN repeat-like/Quinoprotein amine dehydrogenase"/>
    <property type="match status" value="1"/>
</dbReference>
<dbReference type="PROSITE" id="PS50294">
    <property type="entry name" value="WD_REPEATS_REGION"/>
    <property type="match status" value="1"/>
</dbReference>
<keyword evidence="1" id="KW-0853">WD repeat</keyword>